<evidence type="ECO:0000256" key="5">
    <source>
        <dbReference type="SAM" id="Phobius"/>
    </source>
</evidence>
<feature type="transmembrane region" description="Helical" evidence="5">
    <location>
        <begin position="57"/>
        <end position="77"/>
    </location>
</feature>
<evidence type="ECO:0000313" key="8">
    <source>
        <dbReference type="Proteomes" id="UP000309186"/>
    </source>
</evidence>
<feature type="domain" description="EamA" evidence="6">
    <location>
        <begin position="136"/>
        <end position="265"/>
    </location>
</feature>
<dbReference type="PANTHER" id="PTHR32322:SF9">
    <property type="entry name" value="AMINO-ACID METABOLITE EFFLUX PUMP-RELATED"/>
    <property type="match status" value="1"/>
</dbReference>
<dbReference type="InterPro" id="IPR050638">
    <property type="entry name" value="AA-Vitamin_Transporters"/>
</dbReference>
<dbReference type="AlphaFoldDB" id="A0A5R9Q2B8"/>
<dbReference type="InterPro" id="IPR000620">
    <property type="entry name" value="EamA_dom"/>
</dbReference>
<dbReference type="EMBL" id="PPSW01000022">
    <property type="protein sequence ID" value="TLX46527.1"/>
    <property type="molecule type" value="Genomic_DNA"/>
</dbReference>
<gene>
    <name evidence="7" type="ORF">C1E24_14130</name>
</gene>
<feature type="transmembrane region" description="Helical" evidence="5">
    <location>
        <begin position="223"/>
        <end position="242"/>
    </location>
</feature>
<proteinExistence type="predicted"/>
<comment type="caution">
    <text evidence="7">The sequence shown here is derived from an EMBL/GenBank/DDBJ whole genome shotgun (WGS) entry which is preliminary data.</text>
</comment>
<accession>A0A5R9Q2B8</accession>
<feature type="transmembrane region" description="Helical" evidence="5">
    <location>
        <begin position="166"/>
        <end position="186"/>
    </location>
</feature>
<dbReference type="SUPFAM" id="SSF103481">
    <property type="entry name" value="Multidrug resistance efflux transporter EmrE"/>
    <property type="match status" value="2"/>
</dbReference>
<feature type="transmembrane region" description="Helical" evidence="5">
    <location>
        <begin position="107"/>
        <end position="127"/>
    </location>
</feature>
<evidence type="ECO:0000256" key="3">
    <source>
        <dbReference type="ARBA" id="ARBA00022989"/>
    </source>
</evidence>
<sequence length="271" mass="28849">MALIAFAGNSILCRIALSDAQIDAAGFTVVRLISAAIFLYFLVFFNKRTDKSPLNYGSWWSSIMLFIYAICFSFAYISLDTGTGALILFGSVQLCMLTISKLSGERFSSLALIGLLAALIGFIYLVFPTLTTPSLIGFVLMSLSGVAWGLYTLAGKGAKQPKAETSMNFIRTLPLALIALPFVDFSSITTKGLIIAMISGIVTSGIGYIICYKALPLLTGIQAAVSQLLVPVIAAIGGFLFLSEPTSTRLIIASLLILGGVLLVSLEKSKK</sequence>
<evidence type="ECO:0000256" key="4">
    <source>
        <dbReference type="ARBA" id="ARBA00023136"/>
    </source>
</evidence>
<reference evidence="7 8" key="1">
    <citation type="submission" date="2018-01" db="EMBL/GenBank/DDBJ databases">
        <title>Co-occurrence of chitin degradation, pigmentation and bioactivity in marine Pseudoalteromonas.</title>
        <authorList>
            <person name="Paulsen S."/>
            <person name="Gram L."/>
            <person name="Machado H."/>
        </authorList>
    </citation>
    <scope>NUCLEOTIDE SEQUENCE [LARGE SCALE GENOMIC DNA]</scope>
    <source>
        <strain evidence="7 8">S3663</strain>
    </source>
</reference>
<dbReference type="Proteomes" id="UP000309186">
    <property type="component" value="Unassembled WGS sequence"/>
</dbReference>
<dbReference type="Pfam" id="PF00892">
    <property type="entry name" value="EamA"/>
    <property type="match status" value="1"/>
</dbReference>
<protein>
    <submittedName>
        <fullName evidence="7">EamA family transporter</fullName>
    </submittedName>
</protein>
<dbReference type="PANTHER" id="PTHR32322">
    <property type="entry name" value="INNER MEMBRANE TRANSPORTER"/>
    <property type="match status" value="1"/>
</dbReference>
<keyword evidence="2 5" id="KW-0812">Transmembrane</keyword>
<feature type="transmembrane region" description="Helical" evidence="5">
    <location>
        <begin position="83"/>
        <end position="100"/>
    </location>
</feature>
<evidence type="ECO:0000256" key="1">
    <source>
        <dbReference type="ARBA" id="ARBA00004141"/>
    </source>
</evidence>
<name>A0A5R9Q2B8_9GAMM</name>
<evidence type="ECO:0000313" key="7">
    <source>
        <dbReference type="EMBL" id="TLX46527.1"/>
    </source>
</evidence>
<organism evidence="7 8">
    <name type="scientific">Pseudoalteromonas phenolica</name>
    <dbReference type="NCBI Taxonomy" id="161398"/>
    <lineage>
        <taxon>Bacteria</taxon>
        <taxon>Pseudomonadati</taxon>
        <taxon>Pseudomonadota</taxon>
        <taxon>Gammaproteobacteria</taxon>
        <taxon>Alteromonadales</taxon>
        <taxon>Pseudoalteromonadaceae</taxon>
        <taxon>Pseudoalteromonas</taxon>
    </lineage>
</organism>
<feature type="transmembrane region" description="Helical" evidence="5">
    <location>
        <begin position="133"/>
        <end position="154"/>
    </location>
</feature>
<evidence type="ECO:0000259" key="6">
    <source>
        <dbReference type="Pfam" id="PF00892"/>
    </source>
</evidence>
<feature type="transmembrane region" description="Helical" evidence="5">
    <location>
        <begin position="248"/>
        <end position="266"/>
    </location>
</feature>
<dbReference type="OrthoDB" id="321830at2"/>
<keyword evidence="4 5" id="KW-0472">Membrane</keyword>
<dbReference type="InterPro" id="IPR037185">
    <property type="entry name" value="EmrE-like"/>
</dbReference>
<comment type="subcellular location">
    <subcellularLocation>
        <location evidence="1">Membrane</location>
        <topology evidence="1">Multi-pass membrane protein</topology>
    </subcellularLocation>
</comment>
<feature type="transmembrane region" description="Helical" evidence="5">
    <location>
        <begin position="192"/>
        <end position="211"/>
    </location>
</feature>
<feature type="transmembrane region" description="Helical" evidence="5">
    <location>
        <begin position="28"/>
        <end position="45"/>
    </location>
</feature>
<evidence type="ECO:0000256" key="2">
    <source>
        <dbReference type="ARBA" id="ARBA00022692"/>
    </source>
</evidence>
<keyword evidence="3 5" id="KW-1133">Transmembrane helix</keyword>
<dbReference type="GO" id="GO:0016020">
    <property type="term" value="C:membrane"/>
    <property type="evidence" value="ECO:0007669"/>
    <property type="project" value="UniProtKB-SubCell"/>
</dbReference>
<dbReference type="Gene3D" id="1.10.3730.20">
    <property type="match status" value="1"/>
</dbReference>